<keyword evidence="4" id="KW-0418">Kinase</keyword>
<dbReference type="AlphaFoldDB" id="A0A8J1JY70"/>
<dbReference type="PANTHER" id="PTHR24351">
    <property type="entry name" value="RIBOSOMAL PROTEIN S6 KINASE"/>
    <property type="match status" value="1"/>
</dbReference>
<evidence type="ECO:0000313" key="9">
    <source>
        <dbReference type="RefSeq" id="XP_031761491.1"/>
    </source>
</evidence>
<evidence type="ECO:0000256" key="2">
    <source>
        <dbReference type="ARBA" id="ARBA00022679"/>
    </source>
</evidence>
<keyword evidence="1" id="KW-0723">Serine/threonine-protein kinase</keyword>
<dbReference type="KEGG" id="xtr:116412098"/>
<accession>A0A8J1JY70</accession>
<dbReference type="OrthoDB" id="63267at2759"/>
<organism evidence="8 9">
    <name type="scientific">Xenopus tropicalis</name>
    <name type="common">Western clawed frog</name>
    <name type="synonym">Silurana tropicalis</name>
    <dbReference type="NCBI Taxonomy" id="8364"/>
    <lineage>
        <taxon>Eukaryota</taxon>
        <taxon>Metazoa</taxon>
        <taxon>Chordata</taxon>
        <taxon>Craniata</taxon>
        <taxon>Vertebrata</taxon>
        <taxon>Euteleostomi</taxon>
        <taxon>Amphibia</taxon>
        <taxon>Batrachia</taxon>
        <taxon>Anura</taxon>
        <taxon>Pipoidea</taxon>
        <taxon>Pipidae</taxon>
        <taxon>Xenopodinae</taxon>
        <taxon>Xenopus</taxon>
        <taxon>Silurana</taxon>
    </lineage>
</organism>
<sequence length="241" mass="27797">MYNFVFIKLTTDFPLFCSFYSACTVLGLKFLHEHNIVHRDLKPQNILLDRYGYAKIADFGLCKEGIGYMDTITGKCGTLNYMAPEIFTDDSYTRAVDWWSLGIIIYKMLVGKAPFRAKLKEEMIDLIVKEDVEFPEGLDEDAKLLIRNLLCKEPQNRLGSSQQGATDVMRSPFFKGIDWVALSKMQLEAPHIHQRTEQRQQGRQRVHLESKNLSEPPINTFPKMLQEFEYPALIANKCAMM</sequence>
<dbReference type="Gene3D" id="1.10.510.10">
    <property type="entry name" value="Transferase(Phosphotransferase) domain 1"/>
    <property type="match status" value="1"/>
</dbReference>
<reference evidence="9" key="1">
    <citation type="submission" date="2025-08" db="UniProtKB">
        <authorList>
            <consortium name="RefSeq"/>
        </authorList>
    </citation>
    <scope>IDENTIFICATION</scope>
    <source>
        <strain evidence="9">Nigerian</strain>
        <tissue evidence="9">Liver and blood</tissue>
    </source>
</reference>
<dbReference type="Proteomes" id="UP000008143">
    <property type="component" value="Chromosome 7"/>
</dbReference>
<name>A0A8J1JY70_XENTR</name>
<dbReference type="GO" id="GO:0005524">
    <property type="term" value="F:ATP binding"/>
    <property type="evidence" value="ECO:0007669"/>
    <property type="project" value="UniProtKB-KW"/>
</dbReference>
<keyword evidence="2" id="KW-0808">Transferase</keyword>
<evidence type="ECO:0000256" key="5">
    <source>
        <dbReference type="ARBA" id="ARBA00022840"/>
    </source>
</evidence>
<dbReference type="GeneID" id="116412098"/>
<dbReference type="GO" id="GO:0005634">
    <property type="term" value="C:nucleus"/>
    <property type="evidence" value="ECO:0000318"/>
    <property type="project" value="GO_Central"/>
</dbReference>
<dbReference type="PROSITE" id="PS50011">
    <property type="entry name" value="PROTEIN_KINASE_DOM"/>
    <property type="match status" value="1"/>
</dbReference>
<dbReference type="RefSeq" id="XP_031761491.1">
    <property type="nucleotide sequence ID" value="XM_031905631.1"/>
</dbReference>
<keyword evidence="8" id="KW-1185">Reference proteome</keyword>
<dbReference type="InterPro" id="IPR008271">
    <property type="entry name" value="Ser/Thr_kinase_AS"/>
</dbReference>
<dbReference type="InterPro" id="IPR011009">
    <property type="entry name" value="Kinase-like_dom_sf"/>
</dbReference>
<dbReference type="FunFam" id="1.10.510.10:FF:000210">
    <property type="entry name" value="Non-specific serine/threonine protein kinase"/>
    <property type="match status" value="1"/>
</dbReference>
<dbReference type="GO" id="GO:0004674">
    <property type="term" value="F:protein serine/threonine kinase activity"/>
    <property type="evidence" value="ECO:0000318"/>
    <property type="project" value="GO_Central"/>
</dbReference>
<evidence type="ECO:0000313" key="8">
    <source>
        <dbReference type="Proteomes" id="UP000008143"/>
    </source>
</evidence>
<dbReference type="PROSITE" id="PS00108">
    <property type="entry name" value="PROTEIN_KINASE_ST"/>
    <property type="match status" value="1"/>
</dbReference>
<proteinExistence type="predicted"/>
<dbReference type="SUPFAM" id="SSF56112">
    <property type="entry name" value="Protein kinase-like (PK-like)"/>
    <property type="match status" value="1"/>
</dbReference>
<feature type="domain" description="Protein kinase" evidence="7">
    <location>
        <begin position="1"/>
        <end position="174"/>
    </location>
</feature>
<dbReference type="SMART" id="SM00220">
    <property type="entry name" value="S_TKc"/>
    <property type="match status" value="1"/>
</dbReference>
<evidence type="ECO:0000256" key="6">
    <source>
        <dbReference type="SAM" id="MobiDB-lite"/>
    </source>
</evidence>
<feature type="compositionally biased region" description="Basic and acidic residues" evidence="6">
    <location>
        <begin position="192"/>
        <end position="212"/>
    </location>
</feature>
<dbReference type="Pfam" id="PF00069">
    <property type="entry name" value="Pkinase"/>
    <property type="match status" value="1"/>
</dbReference>
<protein>
    <submittedName>
        <fullName evidence="9">Serine/threonine-protein kinase N1-like</fullName>
    </submittedName>
</protein>
<dbReference type="Xenbase" id="XB-GENE-29097979">
    <property type="gene designation" value="LOC116412098"/>
</dbReference>
<dbReference type="OMA" id="IANKCAM"/>
<evidence type="ECO:0000256" key="3">
    <source>
        <dbReference type="ARBA" id="ARBA00022741"/>
    </source>
</evidence>
<evidence type="ECO:0000313" key="10">
    <source>
        <dbReference type="Xenbase" id="XB-GENE-29097979"/>
    </source>
</evidence>
<dbReference type="AGR" id="Xenbase:XB-GENE-29097979"/>
<evidence type="ECO:0000256" key="1">
    <source>
        <dbReference type="ARBA" id="ARBA00022527"/>
    </source>
</evidence>
<gene>
    <name evidence="9 10" type="primary">LOC116412098</name>
</gene>
<keyword evidence="5" id="KW-0067">ATP-binding</keyword>
<evidence type="ECO:0000256" key="4">
    <source>
        <dbReference type="ARBA" id="ARBA00022777"/>
    </source>
</evidence>
<dbReference type="InterPro" id="IPR000719">
    <property type="entry name" value="Prot_kinase_dom"/>
</dbReference>
<keyword evidence="3" id="KW-0547">Nucleotide-binding</keyword>
<dbReference type="GO" id="GO:0005737">
    <property type="term" value="C:cytoplasm"/>
    <property type="evidence" value="ECO:0000318"/>
    <property type="project" value="GO_Central"/>
</dbReference>
<evidence type="ECO:0000259" key="7">
    <source>
        <dbReference type="PROSITE" id="PS50011"/>
    </source>
</evidence>
<feature type="region of interest" description="Disordered" evidence="6">
    <location>
        <begin position="192"/>
        <end position="214"/>
    </location>
</feature>